<dbReference type="EMBL" id="KY942056">
    <property type="protein sequence ID" value="ASD51286.1"/>
    <property type="molecule type" value="Genomic_DNA"/>
</dbReference>
<name>A0A248H2R1_9CAUD</name>
<evidence type="ECO:0000313" key="2">
    <source>
        <dbReference type="Proteomes" id="UP000224675"/>
    </source>
</evidence>
<organism evidence="1 2">
    <name type="scientific">Dickeya phage JA15</name>
    <dbReference type="NCBI Taxonomy" id="1983655"/>
    <lineage>
        <taxon>Viruses</taxon>
        <taxon>Duplodnaviria</taxon>
        <taxon>Heunggongvirae</taxon>
        <taxon>Uroviricota</taxon>
        <taxon>Caudoviricetes</taxon>
        <taxon>Pantevenvirales</taxon>
        <taxon>Ackermannviridae</taxon>
        <taxon>Aglimvirinae</taxon>
        <taxon>Limestonevirus</taxon>
        <taxon>Limestonevirus limestone</taxon>
    </lineage>
</organism>
<proteinExistence type="predicted"/>
<protein>
    <submittedName>
        <fullName evidence="1">Uncharacterized protein</fullName>
    </submittedName>
</protein>
<evidence type="ECO:0000313" key="1">
    <source>
        <dbReference type="EMBL" id="ASD51286.1"/>
    </source>
</evidence>
<accession>A0A248H2R1</accession>
<sequence>MPRFIAVVHTWFHDSKGFEVHELGSTYRDAAELEARRITEKGRDTFNCRAFCLLEIHSTERLTERKLTWKERLTGRLTKG</sequence>
<reference evidence="1 2" key="1">
    <citation type="journal article" date="2017" name="Front. Microbiol.">
        <title>Environmental Bacteriophages of the Emerging Enterobacterial Phytopathogen, Dickeya solani, Show Genomic Conservation and Capacity for Horizontal Gene Transfer between Their Bacterial Hosts.</title>
        <authorList>
            <person name="Day A.W."/>
            <person name="Ahn J."/>
            <person name="Fang X."/>
            <person name="Salmond G.P.C."/>
        </authorList>
    </citation>
    <scope>NUCLEOTIDE SEQUENCE [LARGE SCALE GENOMIC DNA]</scope>
</reference>
<dbReference type="Proteomes" id="UP000224675">
    <property type="component" value="Genome"/>
</dbReference>